<sequence>MVGVYQAVQAKGSSKESGEKAAKPSSPVKRASRFGYLICPSKRPPRYVSGPVGSGAGVNQPTRIRRLFLLLFFIFIFSEKERNRYVMSRPTETEVGGGVKEKNVGAQRRQFIEGKWRVQSDAWGKKLTAARQLALLLICTKRTKRKGVVATN</sequence>
<evidence type="ECO:0000313" key="1">
    <source>
        <dbReference type="EMBL" id="KAK6504935.1"/>
    </source>
</evidence>
<organism evidence="1 2">
    <name type="scientific">Arthrobotrys musiformis</name>
    <dbReference type="NCBI Taxonomy" id="47236"/>
    <lineage>
        <taxon>Eukaryota</taxon>
        <taxon>Fungi</taxon>
        <taxon>Dikarya</taxon>
        <taxon>Ascomycota</taxon>
        <taxon>Pezizomycotina</taxon>
        <taxon>Orbiliomycetes</taxon>
        <taxon>Orbiliales</taxon>
        <taxon>Orbiliaceae</taxon>
        <taxon>Arthrobotrys</taxon>
    </lineage>
</organism>
<name>A0AAV9WAS3_9PEZI</name>
<protein>
    <submittedName>
        <fullName evidence="1">Uncharacterized protein</fullName>
    </submittedName>
</protein>
<proteinExistence type="predicted"/>
<dbReference type="AlphaFoldDB" id="A0AAV9WAS3"/>
<keyword evidence="2" id="KW-1185">Reference proteome</keyword>
<gene>
    <name evidence="1" type="ORF">TWF481_006870</name>
</gene>
<dbReference type="Proteomes" id="UP001370758">
    <property type="component" value="Unassembled WGS sequence"/>
</dbReference>
<accession>A0AAV9WAS3</accession>
<comment type="caution">
    <text evidence="1">The sequence shown here is derived from an EMBL/GenBank/DDBJ whole genome shotgun (WGS) entry which is preliminary data.</text>
</comment>
<reference evidence="1 2" key="1">
    <citation type="submission" date="2023-08" db="EMBL/GenBank/DDBJ databases">
        <authorList>
            <person name="Palmer J.M."/>
        </authorList>
    </citation>
    <scope>NUCLEOTIDE SEQUENCE [LARGE SCALE GENOMIC DNA]</scope>
    <source>
        <strain evidence="1 2">TWF481</strain>
    </source>
</reference>
<dbReference type="EMBL" id="JAVHJL010000004">
    <property type="protein sequence ID" value="KAK6504935.1"/>
    <property type="molecule type" value="Genomic_DNA"/>
</dbReference>
<evidence type="ECO:0000313" key="2">
    <source>
        <dbReference type="Proteomes" id="UP001370758"/>
    </source>
</evidence>